<dbReference type="EMBL" id="CP036274">
    <property type="protein sequence ID" value="QDU26406.1"/>
    <property type="molecule type" value="Genomic_DNA"/>
</dbReference>
<dbReference type="SUPFAM" id="SSF54427">
    <property type="entry name" value="NTF2-like"/>
    <property type="match status" value="1"/>
</dbReference>
<organism evidence="2 3">
    <name type="scientific">Anatilimnocola aggregata</name>
    <dbReference type="NCBI Taxonomy" id="2528021"/>
    <lineage>
        <taxon>Bacteria</taxon>
        <taxon>Pseudomonadati</taxon>
        <taxon>Planctomycetota</taxon>
        <taxon>Planctomycetia</taxon>
        <taxon>Pirellulales</taxon>
        <taxon>Pirellulaceae</taxon>
        <taxon>Anatilimnocola</taxon>
    </lineage>
</organism>
<dbReference type="Proteomes" id="UP000315017">
    <property type="component" value="Chromosome"/>
</dbReference>
<protein>
    <submittedName>
        <fullName evidence="2">Uncharacterized protein</fullName>
    </submittedName>
</protein>
<sequence length="260" mass="26767">MKRPGWELAVAVLMAAGLVTTGAVGCGKSNAVPPTLETSGVQPGQAIAAAPAKEVPADAAPDQVVTVFLDAMRAGDAATTAALLTAKAREETAKHELPVAPNAAPNAQFQVAPAQYLQNNPNGAHVQARWVEVYGDETITNEVIWVLRKQPDGWRVAGFAIELVPGQGPQFLNFEDPLDMMNKHKEALAAAEAEEARVAAQAAAQTGVAQGTQPGIAPIDQPGTLPAGQPGTLPAAPGAFPAEPTQQATQPASPEGTIFK</sequence>
<accession>A0A517Y852</accession>
<feature type="region of interest" description="Disordered" evidence="1">
    <location>
        <begin position="209"/>
        <end position="260"/>
    </location>
</feature>
<keyword evidence="3" id="KW-1185">Reference proteome</keyword>
<reference evidence="2 3" key="1">
    <citation type="submission" date="2019-02" db="EMBL/GenBank/DDBJ databases">
        <title>Deep-cultivation of Planctomycetes and their phenomic and genomic characterization uncovers novel biology.</title>
        <authorList>
            <person name="Wiegand S."/>
            <person name="Jogler M."/>
            <person name="Boedeker C."/>
            <person name="Pinto D."/>
            <person name="Vollmers J."/>
            <person name="Rivas-Marin E."/>
            <person name="Kohn T."/>
            <person name="Peeters S.H."/>
            <person name="Heuer A."/>
            <person name="Rast P."/>
            <person name="Oberbeckmann S."/>
            <person name="Bunk B."/>
            <person name="Jeske O."/>
            <person name="Meyerdierks A."/>
            <person name="Storesund J.E."/>
            <person name="Kallscheuer N."/>
            <person name="Luecker S."/>
            <person name="Lage O.M."/>
            <person name="Pohl T."/>
            <person name="Merkel B.J."/>
            <person name="Hornburger P."/>
            <person name="Mueller R.-W."/>
            <person name="Bruemmer F."/>
            <person name="Labrenz M."/>
            <person name="Spormann A.M."/>
            <person name="Op den Camp H."/>
            <person name="Overmann J."/>
            <person name="Amann R."/>
            <person name="Jetten M.S.M."/>
            <person name="Mascher T."/>
            <person name="Medema M.H."/>
            <person name="Devos D.P."/>
            <person name="Kaster A.-K."/>
            <person name="Ovreas L."/>
            <person name="Rohde M."/>
            <person name="Galperin M.Y."/>
            <person name="Jogler C."/>
        </authorList>
    </citation>
    <scope>NUCLEOTIDE SEQUENCE [LARGE SCALE GENOMIC DNA]</scope>
    <source>
        <strain evidence="2 3">ETA_A8</strain>
    </source>
</reference>
<evidence type="ECO:0000256" key="1">
    <source>
        <dbReference type="SAM" id="MobiDB-lite"/>
    </source>
</evidence>
<evidence type="ECO:0000313" key="3">
    <source>
        <dbReference type="Proteomes" id="UP000315017"/>
    </source>
</evidence>
<gene>
    <name evidence="2" type="ORF">ETAA8_14840</name>
</gene>
<dbReference type="RefSeq" id="WP_145086918.1">
    <property type="nucleotide sequence ID" value="NZ_CP036274.1"/>
</dbReference>
<name>A0A517Y852_9BACT</name>
<dbReference type="OrthoDB" id="292759at2"/>
<dbReference type="InterPro" id="IPR032710">
    <property type="entry name" value="NTF2-like_dom_sf"/>
</dbReference>
<proteinExistence type="predicted"/>
<dbReference type="PROSITE" id="PS51257">
    <property type="entry name" value="PROKAR_LIPOPROTEIN"/>
    <property type="match status" value="1"/>
</dbReference>
<dbReference type="KEGG" id="aagg:ETAA8_14840"/>
<dbReference type="AlphaFoldDB" id="A0A517Y852"/>
<evidence type="ECO:0000313" key="2">
    <source>
        <dbReference type="EMBL" id="QDU26406.1"/>
    </source>
</evidence>